<proteinExistence type="predicted"/>
<dbReference type="Pfam" id="PF12705">
    <property type="entry name" value="PDDEXK_1"/>
    <property type="match status" value="1"/>
</dbReference>
<dbReference type="InterPro" id="IPR011604">
    <property type="entry name" value="PDDEXK-like_dom_sf"/>
</dbReference>
<dbReference type="OrthoDB" id="275334at2157"/>
<keyword evidence="2" id="KW-0378">Hydrolase</keyword>
<dbReference type="RefSeq" id="WP_089880670.1">
    <property type="nucleotide sequence ID" value="NZ_FOYS01000003.1"/>
</dbReference>
<protein>
    <submittedName>
        <fullName evidence="2">Putative RecB family exonuclease</fullName>
    </submittedName>
</protein>
<dbReference type="AlphaFoldDB" id="A0A1I6HH37"/>
<feature type="domain" description="PD-(D/E)XK endonuclease-like" evidence="1">
    <location>
        <begin position="5"/>
        <end position="291"/>
    </location>
</feature>
<name>A0A1I6HH37_9EURY</name>
<sequence>MSQESLSPSRLANYATCPRLYDYRYVQDVNAPDRTELYLNQGTIYHETIEDVCEATNRGDAPEVIHERAMRIFDAKWGEHSTPDDYESAAHQEYQRAENRAAIESFFAPDGGVGIDHARRSIATECWVECEVDGRGLHGKADNVIRTDDGLHIFDYKRKTHGMLSDGTAEYLGDHLDGEAHEPKRVRNAFQTAAYIEGVKNEPFYEDGMEVRFSFYGLLNSTSFESTADGYDVSARGWGRETTEIYEDHYDTIWALIRAAHDGITGENYGPEPFELISEKACPDCDYREMCADRLSTEVRR</sequence>
<keyword evidence="2" id="KW-0269">Exonuclease</keyword>
<accession>A0A1I6HH37</accession>
<organism evidence="2 3">
    <name type="scientific">Halogeometricum limi</name>
    <dbReference type="NCBI Taxonomy" id="555875"/>
    <lineage>
        <taxon>Archaea</taxon>
        <taxon>Methanobacteriati</taxon>
        <taxon>Methanobacteriota</taxon>
        <taxon>Stenosarchaea group</taxon>
        <taxon>Halobacteria</taxon>
        <taxon>Halobacteriales</taxon>
        <taxon>Haloferacaceae</taxon>
        <taxon>Halogeometricum</taxon>
    </lineage>
</organism>
<evidence type="ECO:0000313" key="3">
    <source>
        <dbReference type="Proteomes" id="UP000243250"/>
    </source>
</evidence>
<keyword evidence="2" id="KW-0540">Nuclease</keyword>
<keyword evidence="3" id="KW-1185">Reference proteome</keyword>
<dbReference type="GO" id="GO:0004527">
    <property type="term" value="F:exonuclease activity"/>
    <property type="evidence" value="ECO:0007669"/>
    <property type="project" value="UniProtKB-KW"/>
</dbReference>
<dbReference type="EMBL" id="FOYS01000003">
    <property type="protein sequence ID" value="SFR53698.1"/>
    <property type="molecule type" value="Genomic_DNA"/>
</dbReference>
<dbReference type="Proteomes" id="UP000243250">
    <property type="component" value="Unassembled WGS sequence"/>
</dbReference>
<gene>
    <name evidence="2" type="ORF">SAMN04488124_2230</name>
</gene>
<evidence type="ECO:0000313" key="2">
    <source>
        <dbReference type="EMBL" id="SFR53698.1"/>
    </source>
</evidence>
<dbReference type="Gene3D" id="3.90.320.10">
    <property type="match status" value="1"/>
</dbReference>
<reference evidence="3" key="1">
    <citation type="submission" date="2016-10" db="EMBL/GenBank/DDBJ databases">
        <authorList>
            <person name="Varghese N."/>
            <person name="Submissions S."/>
        </authorList>
    </citation>
    <scope>NUCLEOTIDE SEQUENCE [LARGE SCALE GENOMIC DNA]</scope>
    <source>
        <strain evidence="3">CGMCC 1.8711</strain>
    </source>
</reference>
<evidence type="ECO:0000259" key="1">
    <source>
        <dbReference type="Pfam" id="PF12705"/>
    </source>
</evidence>
<dbReference type="InterPro" id="IPR038726">
    <property type="entry name" value="PDDEXK_AddAB-type"/>
</dbReference>
<dbReference type="STRING" id="555875.SAMN04488124_2230"/>